<accession>A0ABR1UD43</accession>
<feature type="compositionally biased region" description="Polar residues" evidence="1">
    <location>
        <begin position="104"/>
        <end position="115"/>
    </location>
</feature>
<evidence type="ECO:0008006" key="4">
    <source>
        <dbReference type="Google" id="ProtNLM"/>
    </source>
</evidence>
<proteinExistence type="predicted"/>
<protein>
    <recommendedName>
        <fullName evidence="4">M protein repeat protein</fullName>
    </recommendedName>
</protein>
<feature type="compositionally biased region" description="Basic and acidic residues" evidence="1">
    <location>
        <begin position="365"/>
        <end position="411"/>
    </location>
</feature>
<evidence type="ECO:0000256" key="1">
    <source>
        <dbReference type="SAM" id="MobiDB-lite"/>
    </source>
</evidence>
<comment type="caution">
    <text evidence="2">The sequence shown here is derived from an EMBL/GenBank/DDBJ whole genome shotgun (WGS) entry which is preliminary data.</text>
</comment>
<feature type="region of interest" description="Disordered" evidence="1">
    <location>
        <begin position="16"/>
        <end position="135"/>
    </location>
</feature>
<feature type="region of interest" description="Disordered" evidence="1">
    <location>
        <begin position="163"/>
        <end position="244"/>
    </location>
</feature>
<feature type="compositionally biased region" description="Acidic residues" evidence="1">
    <location>
        <begin position="414"/>
        <end position="425"/>
    </location>
</feature>
<feature type="region of interest" description="Disordered" evidence="1">
    <location>
        <begin position="365"/>
        <end position="425"/>
    </location>
</feature>
<feature type="compositionally biased region" description="Basic and acidic residues" evidence="1">
    <location>
        <begin position="33"/>
        <end position="46"/>
    </location>
</feature>
<sequence length="586" mass="63750">MADDAEKAEKLAAAKKRVEALKKKNAKKSGGASKKDKKDKEEKEEPTPAANDEPEPEPEAEAPAEETAAADDTKEKKLSIPPIPPAVQGLKIESKAATGGETPDVTSPSIQSKMRSASFKAGGGPLSPGFPFTTPEGEVASAADIYRKQVARIEDLEKENKRLAKEAADAEKRWQKAEGELDDLRETGGDDKKAGAGADGEVEKLAPEIASLQRQNNQLQSAASRRGHGSSPSVAASSPPAVELQAQLDSKSATIENMELELSRLRAQAARQEASGGTDKDQIVALEEKLARAEQAASKATRELVDLKRNLERTTEKAVREGSERTSAETRVKTLEQENTTLNESLAELQKKHDALDKKVQALGNLHKENDSRTQALRREKEAAEKETAELKSKVERLEAENTKLRKKDAAEGGGDDDGIDELENEERQRLEKKIRDLEAEIYDLRRGIWHQRRRDMEAGAEGEEASPGGDFTNIDLSGPLSPTSAARKASGRGTGLGDFFASGLNALTGASPAGEKGADDEGLLEDDDLEFDEDAFRRAHEEDAKKRLERIKEIKRGLKNWEGWRLDLVDTRRGGGYGVGEVFEI</sequence>
<evidence type="ECO:0000313" key="3">
    <source>
        <dbReference type="Proteomes" id="UP001444661"/>
    </source>
</evidence>
<dbReference type="EMBL" id="JAQQWK010000001">
    <property type="protein sequence ID" value="KAK8055878.1"/>
    <property type="molecule type" value="Genomic_DNA"/>
</dbReference>
<dbReference type="PANTHER" id="PTHR23159:SF31">
    <property type="entry name" value="CENTROSOME-ASSOCIATED PROTEIN CEP250 ISOFORM X1"/>
    <property type="match status" value="1"/>
</dbReference>
<feature type="region of interest" description="Disordered" evidence="1">
    <location>
        <begin position="313"/>
        <end position="339"/>
    </location>
</feature>
<dbReference type="Gene3D" id="1.10.287.1490">
    <property type="match status" value="1"/>
</dbReference>
<feature type="compositionally biased region" description="Basic and acidic residues" evidence="1">
    <location>
        <begin position="313"/>
        <end position="336"/>
    </location>
</feature>
<feature type="region of interest" description="Disordered" evidence="1">
    <location>
        <begin position="455"/>
        <end position="493"/>
    </location>
</feature>
<dbReference type="Proteomes" id="UP001444661">
    <property type="component" value="Unassembled WGS sequence"/>
</dbReference>
<feature type="compositionally biased region" description="Low complexity" evidence="1">
    <location>
        <begin position="230"/>
        <end position="242"/>
    </location>
</feature>
<gene>
    <name evidence="2" type="ORF">PG993_001105</name>
</gene>
<reference evidence="2 3" key="1">
    <citation type="submission" date="2023-01" db="EMBL/GenBank/DDBJ databases">
        <title>Analysis of 21 Apiospora genomes using comparative genomics revels a genus with tremendous synthesis potential of carbohydrate active enzymes and secondary metabolites.</title>
        <authorList>
            <person name="Sorensen T."/>
        </authorList>
    </citation>
    <scope>NUCLEOTIDE SEQUENCE [LARGE SCALE GENOMIC DNA]</scope>
    <source>
        <strain evidence="2 3">CBS 33761</strain>
    </source>
</reference>
<name>A0ABR1UD43_9PEZI</name>
<dbReference type="PANTHER" id="PTHR23159">
    <property type="entry name" value="CENTROSOMAL PROTEIN 2"/>
    <property type="match status" value="1"/>
</dbReference>
<keyword evidence="3" id="KW-1185">Reference proteome</keyword>
<feature type="compositionally biased region" description="Basic and acidic residues" evidence="1">
    <location>
        <begin position="163"/>
        <end position="194"/>
    </location>
</feature>
<feature type="compositionally biased region" description="Polar residues" evidence="1">
    <location>
        <begin position="212"/>
        <end position="223"/>
    </location>
</feature>
<evidence type="ECO:0000313" key="2">
    <source>
        <dbReference type="EMBL" id="KAK8055878.1"/>
    </source>
</evidence>
<feature type="compositionally biased region" description="Acidic residues" evidence="1">
    <location>
        <begin position="52"/>
        <end position="64"/>
    </location>
</feature>
<organism evidence="2 3">
    <name type="scientific">Apiospora rasikravindrae</name>
    <dbReference type="NCBI Taxonomy" id="990691"/>
    <lineage>
        <taxon>Eukaryota</taxon>
        <taxon>Fungi</taxon>
        <taxon>Dikarya</taxon>
        <taxon>Ascomycota</taxon>
        <taxon>Pezizomycotina</taxon>
        <taxon>Sordariomycetes</taxon>
        <taxon>Xylariomycetidae</taxon>
        <taxon>Amphisphaeriales</taxon>
        <taxon>Apiosporaceae</taxon>
        <taxon>Apiospora</taxon>
    </lineage>
</organism>